<gene>
    <name evidence="6" type="ORF">P8627_00190</name>
</gene>
<evidence type="ECO:0000259" key="5">
    <source>
        <dbReference type="Pfam" id="PF25994"/>
    </source>
</evidence>
<dbReference type="Proteomes" id="UP001243420">
    <property type="component" value="Chromosome"/>
</dbReference>
<evidence type="ECO:0000259" key="4">
    <source>
        <dbReference type="Pfam" id="PF10531"/>
    </source>
</evidence>
<dbReference type="Gene3D" id="3.10.560.10">
    <property type="entry name" value="Outer membrane lipoprotein wza domain like"/>
    <property type="match status" value="1"/>
</dbReference>
<dbReference type="InterPro" id="IPR019554">
    <property type="entry name" value="Soluble_ligand-bd"/>
</dbReference>
<evidence type="ECO:0000256" key="2">
    <source>
        <dbReference type="SAM" id="Coils"/>
    </source>
</evidence>
<dbReference type="InterPro" id="IPR058781">
    <property type="entry name" value="HH_AprE-like"/>
</dbReference>
<feature type="domain" description="AprE-like long alpha-helical hairpin" evidence="5">
    <location>
        <begin position="145"/>
        <end position="325"/>
    </location>
</feature>
<dbReference type="RefSeq" id="WP_279965467.1">
    <property type="nucleotide sequence ID" value="NZ_CP122537.1"/>
</dbReference>
<dbReference type="Gene3D" id="3.30.1950.10">
    <property type="entry name" value="wza like domain"/>
    <property type="match status" value="1"/>
</dbReference>
<dbReference type="Pfam" id="PF25994">
    <property type="entry name" value="HH_AprE"/>
    <property type="match status" value="1"/>
</dbReference>
<dbReference type="InterPro" id="IPR003715">
    <property type="entry name" value="Poly_export_N"/>
</dbReference>
<feature type="domain" description="Polysaccharide export protein N-terminal" evidence="3">
    <location>
        <begin position="3"/>
        <end position="87"/>
    </location>
</feature>
<feature type="domain" description="Soluble ligand binding" evidence="4">
    <location>
        <begin position="93"/>
        <end position="127"/>
    </location>
</feature>
<evidence type="ECO:0000313" key="6">
    <source>
        <dbReference type="EMBL" id="WGH78716.1"/>
    </source>
</evidence>
<name>A0ABY8LBK1_9RHOB</name>
<keyword evidence="2" id="KW-0175">Coiled coil</keyword>
<proteinExistence type="predicted"/>
<accession>A0ABY8LBK1</accession>
<dbReference type="Pfam" id="PF10531">
    <property type="entry name" value="SLBB"/>
    <property type="match status" value="1"/>
</dbReference>
<sequence length="389" mass="42402">MADGYAFDAGDRIAIRAGWWDYTSSEFKNWDGVSGEYLIARDGTIQVPLAGTVEAAGQDAASLAVALSNQIQRRIGLSAVPEVAVEIVSHVPIYVAGAVSAPGEYSFRHGLTVQQALALAGGLGAADDPATGDSAERDRMRYEGQINVLTARIETHEAEEARLTAEIAALDVQTVGGNDARIEKLSWGIESELFDARQRSIDTRQANILELQSVVRERLSRLEEQIALRMRQLETAREDVAAMEDLKERGLAVRSSETAALSNVANLEAQIIQLDVARLEAEQQLNLANRDEITLYDEARLGRLSQLKEVRLELATDRAQLETARKLYSEAVARSGHIGTEVGDAVLSYVVTRTDGDETDRFPADLLTRLEPGDTLEVEIEPFAGTVSQ</sequence>
<feature type="coiled-coil region" evidence="2">
    <location>
        <begin position="139"/>
        <end position="173"/>
    </location>
</feature>
<evidence type="ECO:0000259" key="3">
    <source>
        <dbReference type="Pfam" id="PF02563"/>
    </source>
</evidence>
<reference evidence="6 7" key="1">
    <citation type="submission" date="2023-04" db="EMBL/GenBank/DDBJ databases">
        <title>Jannaschia ovalis sp. nov., a marine bacterium isolated from sea tidal flat.</title>
        <authorList>
            <person name="Kwon D.Y."/>
            <person name="Kim J.-J."/>
        </authorList>
    </citation>
    <scope>NUCLEOTIDE SEQUENCE [LARGE SCALE GENOMIC DNA]</scope>
    <source>
        <strain evidence="6 7">GRR-S6-38</strain>
    </source>
</reference>
<evidence type="ECO:0000313" key="7">
    <source>
        <dbReference type="Proteomes" id="UP001243420"/>
    </source>
</evidence>
<evidence type="ECO:0000256" key="1">
    <source>
        <dbReference type="ARBA" id="ARBA00022729"/>
    </source>
</evidence>
<organism evidence="6 7">
    <name type="scientific">Jannaschia ovalis</name>
    <dbReference type="NCBI Taxonomy" id="3038773"/>
    <lineage>
        <taxon>Bacteria</taxon>
        <taxon>Pseudomonadati</taxon>
        <taxon>Pseudomonadota</taxon>
        <taxon>Alphaproteobacteria</taxon>
        <taxon>Rhodobacterales</taxon>
        <taxon>Roseobacteraceae</taxon>
        <taxon>Jannaschia</taxon>
    </lineage>
</organism>
<dbReference type="Pfam" id="PF02563">
    <property type="entry name" value="Poly_export"/>
    <property type="match status" value="1"/>
</dbReference>
<keyword evidence="1" id="KW-0732">Signal</keyword>
<keyword evidence="7" id="KW-1185">Reference proteome</keyword>
<feature type="coiled-coil region" evidence="2">
    <location>
        <begin position="264"/>
        <end position="327"/>
    </location>
</feature>
<dbReference type="EMBL" id="CP122537">
    <property type="protein sequence ID" value="WGH78716.1"/>
    <property type="molecule type" value="Genomic_DNA"/>
</dbReference>
<dbReference type="PANTHER" id="PTHR33619">
    <property type="entry name" value="POLYSACCHARIDE EXPORT PROTEIN GFCE-RELATED"/>
    <property type="match status" value="1"/>
</dbReference>
<dbReference type="InterPro" id="IPR049712">
    <property type="entry name" value="Poly_export"/>
</dbReference>
<protein>
    <submittedName>
        <fullName evidence="6">Polysaccharide biosynthesis/export family protein</fullName>
    </submittedName>
</protein>
<dbReference type="PANTHER" id="PTHR33619:SF3">
    <property type="entry name" value="POLYSACCHARIDE EXPORT PROTEIN GFCE-RELATED"/>
    <property type="match status" value="1"/>
</dbReference>